<feature type="coiled-coil region" evidence="1">
    <location>
        <begin position="281"/>
        <end position="308"/>
    </location>
</feature>
<organism evidence="4 5">
    <name type="scientific">Dactylellina haptotyla (strain CBS 200.50)</name>
    <name type="common">Nematode-trapping fungus</name>
    <name type="synonym">Monacrosporium haptotylum</name>
    <dbReference type="NCBI Taxonomy" id="1284197"/>
    <lineage>
        <taxon>Eukaryota</taxon>
        <taxon>Fungi</taxon>
        <taxon>Dikarya</taxon>
        <taxon>Ascomycota</taxon>
        <taxon>Pezizomycotina</taxon>
        <taxon>Orbiliomycetes</taxon>
        <taxon>Orbiliales</taxon>
        <taxon>Orbiliaceae</taxon>
        <taxon>Dactylellina</taxon>
    </lineage>
</organism>
<keyword evidence="5" id="KW-1185">Reference proteome</keyword>
<keyword evidence="3" id="KW-0472">Membrane</keyword>
<evidence type="ECO:0000256" key="2">
    <source>
        <dbReference type="SAM" id="MobiDB-lite"/>
    </source>
</evidence>
<dbReference type="Proteomes" id="UP000015100">
    <property type="component" value="Unassembled WGS sequence"/>
</dbReference>
<keyword evidence="1" id="KW-0175">Coiled coil</keyword>
<evidence type="ECO:0000256" key="3">
    <source>
        <dbReference type="SAM" id="Phobius"/>
    </source>
</evidence>
<evidence type="ECO:0000313" key="4">
    <source>
        <dbReference type="EMBL" id="EPS38940.1"/>
    </source>
</evidence>
<dbReference type="OrthoDB" id="10450356at2759"/>
<feature type="region of interest" description="Disordered" evidence="2">
    <location>
        <begin position="1"/>
        <end position="74"/>
    </location>
</feature>
<feature type="compositionally biased region" description="Pro residues" evidence="2">
    <location>
        <begin position="1"/>
        <end position="10"/>
    </location>
</feature>
<reference evidence="5" key="2">
    <citation type="submission" date="2013-04" db="EMBL/GenBank/DDBJ databases">
        <title>Genomic mechanisms accounting for the adaptation to parasitism in nematode-trapping fungi.</title>
        <authorList>
            <person name="Ahren D.G."/>
        </authorList>
    </citation>
    <scope>NUCLEOTIDE SEQUENCE [LARGE SCALE GENOMIC DNA]</scope>
    <source>
        <strain evidence="5">CBS 200.50</strain>
    </source>
</reference>
<evidence type="ECO:0000256" key="1">
    <source>
        <dbReference type="SAM" id="Coils"/>
    </source>
</evidence>
<comment type="caution">
    <text evidence="4">The sequence shown here is derived from an EMBL/GenBank/DDBJ whole genome shotgun (WGS) entry which is preliminary data.</text>
</comment>
<dbReference type="EMBL" id="AQGS01000514">
    <property type="protein sequence ID" value="EPS38940.1"/>
    <property type="molecule type" value="Genomic_DNA"/>
</dbReference>
<dbReference type="AlphaFoldDB" id="S8A7H4"/>
<keyword evidence="3" id="KW-1133">Transmembrane helix</keyword>
<reference evidence="4 5" key="1">
    <citation type="journal article" date="2013" name="PLoS Genet.">
        <title>Genomic mechanisms accounting for the adaptation to parasitism in nematode-trapping fungi.</title>
        <authorList>
            <person name="Meerupati T."/>
            <person name="Andersson K.M."/>
            <person name="Friman E."/>
            <person name="Kumar D."/>
            <person name="Tunlid A."/>
            <person name="Ahren D."/>
        </authorList>
    </citation>
    <scope>NUCLEOTIDE SEQUENCE [LARGE SCALE GENOMIC DNA]</scope>
    <source>
        <strain evidence="4 5">CBS 200.50</strain>
    </source>
</reference>
<gene>
    <name evidence="4" type="ORF">H072_7325</name>
</gene>
<feature type="compositionally biased region" description="Pro residues" evidence="2">
    <location>
        <begin position="62"/>
        <end position="73"/>
    </location>
</feature>
<name>S8A7H4_DACHA</name>
<proteinExistence type="predicted"/>
<feature type="compositionally biased region" description="Polar residues" evidence="2">
    <location>
        <begin position="52"/>
        <end position="61"/>
    </location>
</feature>
<accession>S8A7H4</accession>
<evidence type="ECO:0000313" key="5">
    <source>
        <dbReference type="Proteomes" id="UP000015100"/>
    </source>
</evidence>
<feature type="compositionally biased region" description="Polar residues" evidence="2">
    <location>
        <begin position="24"/>
        <end position="37"/>
    </location>
</feature>
<sequence>MASSSPPPIYTPRRARNPPRQRLISYNDTSSLTSSYLPCQPPSEAEVYPTDQYDQYNSSTRTPPPPPPPPPPYSSILLLVHPDDADDNINPADIPMMTRIRLYVTETINEGIRATVSSPASHWLILCLLIANTLLFMLLVYNVEESGAVMVDGYATGAFGPADTAATTTTTGGGGYSVGERLRGRTGGVCRCPLGGGVQDVCFGVFEMIRRAGEQGVDAMGGMGEKGWIGGYEEYEKLRKWEMCVMEVRKVKEWREWVVWMVLPVQCILEMVAAWVWWLCLVEEEREVQTLQRRLEEEEWERERGLEKMEVGEF</sequence>
<feature type="transmembrane region" description="Helical" evidence="3">
    <location>
        <begin position="257"/>
        <end position="278"/>
    </location>
</feature>
<keyword evidence="3" id="KW-0812">Transmembrane</keyword>
<feature type="transmembrane region" description="Helical" evidence="3">
    <location>
        <begin position="123"/>
        <end position="141"/>
    </location>
</feature>
<protein>
    <submittedName>
        <fullName evidence="4">Uncharacterized protein</fullName>
    </submittedName>
</protein>
<dbReference type="HOGENOM" id="CLU_885725_0_0_1"/>